<organism evidence="1 2">
    <name type="scientific">candidate division WOR-3 bacterium</name>
    <dbReference type="NCBI Taxonomy" id="2052148"/>
    <lineage>
        <taxon>Bacteria</taxon>
        <taxon>Bacteria division WOR-3</taxon>
    </lineage>
</organism>
<dbReference type="Gene3D" id="3.10.450.620">
    <property type="entry name" value="JHP933, nucleotidyltransferase-like core domain"/>
    <property type="match status" value="1"/>
</dbReference>
<evidence type="ECO:0000313" key="1">
    <source>
        <dbReference type="EMBL" id="HEC78462.1"/>
    </source>
</evidence>
<dbReference type="EMBL" id="DRIG01000055">
    <property type="protein sequence ID" value="HEC78462.1"/>
    <property type="molecule type" value="Genomic_DNA"/>
</dbReference>
<dbReference type="Pfam" id="PF08843">
    <property type="entry name" value="AbiEii"/>
    <property type="match status" value="1"/>
</dbReference>
<sequence>MLTYDALLEQAKLRNMPLDKIRGILREYLQILMLKHLYRTDAGRNLYFTGGTYLRLVHGLKRFSEDLDFNSNKIKKKKFEELCNKIMIELKRSGIKGEISFSHWGHILVTKFNFPDLERSYGITTKYRRKQGLLIKLEVNLPEWNINPETEVLSGYGEIFPCICTQKSTLFADKIDALLKKRMARHLYDIIFMLSQKFTVDQKTLKELGYKDEPFQVLLSGINNFSNIELKKQANILRPFLFDEQESELIINAKSVIEKLIHKYP</sequence>
<evidence type="ECO:0000313" key="2">
    <source>
        <dbReference type="Proteomes" id="UP000885826"/>
    </source>
</evidence>
<name>A0A9C9JZU3_UNCW3</name>
<dbReference type="AlphaFoldDB" id="A0A9C9JZU3"/>
<dbReference type="InterPro" id="IPR014942">
    <property type="entry name" value="AbiEii"/>
</dbReference>
<protein>
    <recommendedName>
        <fullName evidence="3">Nucleotidyl transferase AbiEii/AbiGii toxin family protein</fullName>
    </recommendedName>
</protein>
<evidence type="ECO:0008006" key="3">
    <source>
        <dbReference type="Google" id="ProtNLM"/>
    </source>
</evidence>
<reference evidence="1" key="1">
    <citation type="journal article" date="2020" name="mSystems">
        <title>Genome- and Community-Level Interaction Insights into Carbon Utilization and Element Cycling Functions of Hydrothermarchaeota in Hydrothermal Sediment.</title>
        <authorList>
            <person name="Zhou Z."/>
            <person name="Liu Y."/>
            <person name="Xu W."/>
            <person name="Pan J."/>
            <person name="Luo Z.H."/>
            <person name="Li M."/>
        </authorList>
    </citation>
    <scope>NUCLEOTIDE SEQUENCE</scope>
    <source>
        <strain evidence="1">HyVt-388</strain>
    </source>
</reference>
<gene>
    <name evidence="1" type="ORF">ENI34_04880</name>
</gene>
<accession>A0A9C9JZU3</accession>
<proteinExistence type="predicted"/>
<comment type="caution">
    <text evidence="1">The sequence shown here is derived from an EMBL/GenBank/DDBJ whole genome shotgun (WGS) entry which is preliminary data.</text>
</comment>
<dbReference type="Proteomes" id="UP000885826">
    <property type="component" value="Unassembled WGS sequence"/>
</dbReference>